<dbReference type="Pfam" id="PF01903">
    <property type="entry name" value="CbiX"/>
    <property type="match status" value="1"/>
</dbReference>
<dbReference type="RefSeq" id="WP_189574199.1">
    <property type="nucleotide sequence ID" value="NZ_BMXV01000002.1"/>
</dbReference>
<accession>A0ABQ3AVF4</accession>
<keyword evidence="2" id="KW-0456">Lyase</keyword>
<dbReference type="EMBL" id="BMXV01000002">
    <property type="protein sequence ID" value="GGY66566.1"/>
    <property type="molecule type" value="Genomic_DNA"/>
</dbReference>
<dbReference type="CDD" id="cd03416">
    <property type="entry name" value="CbiX_SirB_N"/>
    <property type="match status" value="1"/>
</dbReference>
<reference evidence="4" key="1">
    <citation type="journal article" date="2019" name="Int. J. Syst. Evol. Microbiol.">
        <title>The Global Catalogue of Microorganisms (GCM) 10K type strain sequencing project: providing services to taxonomists for standard genome sequencing and annotation.</title>
        <authorList>
            <consortium name="The Broad Institute Genomics Platform"/>
            <consortium name="The Broad Institute Genome Sequencing Center for Infectious Disease"/>
            <person name="Wu L."/>
            <person name="Ma J."/>
        </authorList>
    </citation>
    <scope>NUCLEOTIDE SEQUENCE [LARGE SCALE GENOMIC DNA]</scope>
    <source>
        <strain evidence="4">KCTC 22280</strain>
    </source>
</reference>
<evidence type="ECO:0000313" key="3">
    <source>
        <dbReference type="EMBL" id="GGY66566.1"/>
    </source>
</evidence>
<dbReference type="InterPro" id="IPR002762">
    <property type="entry name" value="CbiX-like"/>
</dbReference>
<dbReference type="Proteomes" id="UP000601597">
    <property type="component" value="Unassembled WGS sequence"/>
</dbReference>
<dbReference type="PANTHER" id="PTHR33542">
    <property type="entry name" value="SIROHYDROCHLORIN FERROCHELATASE, CHLOROPLASTIC"/>
    <property type="match status" value="1"/>
</dbReference>
<gene>
    <name evidence="3" type="ORF">GCM10007071_11770</name>
</gene>
<keyword evidence="1" id="KW-0479">Metal-binding</keyword>
<evidence type="ECO:0008006" key="5">
    <source>
        <dbReference type="Google" id="ProtNLM"/>
    </source>
</evidence>
<name>A0ABQ3AVF4_9GAMM</name>
<sequence>MTAATRVLLLAHGSSDQRWCDTFEALAAPTLQSLPEARVAYMELASPTLEEEVGKAVTEGIGDIRVVPLFLAAGRHLRKDVPAMLEEYRQRFGVDITLLPPIGEDPRLGQVLKDIVEGTLEESHA</sequence>
<evidence type="ECO:0000256" key="2">
    <source>
        <dbReference type="ARBA" id="ARBA00023239"/>
    </source>
</evidence>
<proteinExistence type="predicted"/>
<keyword evidence="4" id="KW-1185">Reference proteome</keyword>
<protein>
    <recommendedName>
        <fullName evidence="5">Sirohydrochlorin cobaltochelatase</fullName>
    </recommendedName>
</protein>
<organism evidence="3 4">
    <name type="scientific">Marinobacter zhanjiangensis</name>
    <dbReference type="NCBI Taxonomy" id="578215"/>
    <lineage>
        <taxon>Bacteria</taxon>
        <taxon>Pseudomonadati</taxon>
        <taxon>Pseudomonadota</taxon>
        <taxon>Gammaproteobacteria</taxon>
        <taxon>Pseudomonadales</taxon>
        <taxon>Marinobacteraceae</taxon>
        <taxon>Marinobacter</taxon>
    </lineage>
</organism>
<dbReference type="Gene3D" id="3.40.50.1400">
    <property type="match status" value="1"/>
</dbReference>
<dbReference type="SUPFAM" id="SSF53800">
    <property type="entry name" value="Chelatase"/>
    <property type="match status" value="1"/>
</dbReference>
<dbReference type="InterPro" id="IPR050963">
    <property type="entry name" value="Sirohydro_Cobaltochel/CbiX"/>
</dbReference>
<evidence type="ECO:0000256" key="1">
    <source>
        <dbReference type="ARBA" id="ARBA00022723"/>
    </source>
</evidence>
<comment type="caution">
    <text evidence="3">The sequence shown here is derived from an EMBL/GenBank/DDBJ whole genome shotgun (WGS) entry which is preliminary data.</text>
</comment>
<dbReference type="PANTHER" id="PTHR33542:SF3">
    <property type="entry name" value="SIROHYDROCHLORIN FERROCHELATASE, CHLOROPLASTIC"/>
    <property type="match status" value="1"/>
</dbReference>
<evidence type="ECO:0000313" key="4">
    <source>
        <dbReference type="Proteomes" id="UP000601597"/>
    </source>
</evidence>